<dbReference type="EMBL" id="BOMM01000016">
    <property type="protein sequence ID" value="GIE10312.1"/>
    <property type="molecule type" value="Genomic_DNA"/>
</dbReference>
<comment type="caution">
    <text evidence="2">The sequence shown here is derived from an EMBL/GenBank/DDBJ whole genome shotgun (WGS) entry which is preliminary data.</text>
</comment>
<dbReference type="SUPFAM" id="SSF55298">
    <property type="entry name" value="YjgF-like"/>
    <property type="match status" value="1"/>
</dbReference>
<gene>
    <name evidence="2" type="ORF">Afe05nite_21520</name>
</gene>
<dbReference type="Pfam" id="PF14588">
    <property type="entry name" value="YjgF_endoribonc"/>
    <property type="match status" value="1"/>
</dbReference>
<evidence type="ECO:0000313" key="3">
    <source>
        <dbReference type="Proteomes" id="UP000598174"/>
    </source>
</evidence>
<name>A0A919IYV1_9ACTN</name>
<feature type="domain" description="Endoribonuclease L-PSP/chorismate mutase-like" evidence="1">
    <location>
        <begin position="42"/>
        <end position="155"/>
    </location>
</feature>
<evidence type="ECO:0000313" key="2">
    <source>
        <dbReference type="EMBL" id="GIE10312.1"/>
    </source>
</evidence>
<reference evidence="2" key="1">
    <citation type="submission" date="2021-01" db="EMBL/GenBank/DDBJ databases">
        <title>Whole genome shotgun sequence of Actinoplanes ferrugineus NBRC 15555.</title>
        <authorList>
            <person name="Komaki H."/>
            <person name="Tamura T."/>
        </authorList>
    </citation>
    <scope>NUCLEOTIDE SEQUENCE</scope>
    <source>
        <strain evidence="2">NBRC 15555</strain>
    </source>
</reference>
<dbReference type="PANTHER" id="PTHR43760">
    <property type="entry name" value="ENDORIBONUCLEASE-RELATED"/>
    <property type="match status" value="1"/>
</dbReference>
<dbReference type="PANTHER" id="PTHR43760:SF1">
    <property type="entry name" value="ENDORIBONUCLEASE L-PSP_CHORISMATE MUTASE-LIKE DOMAIN-CONTAINING PROTEIN"/>
    <property type="match status" value="1"/>
</dbReference>
<keyword evidence="3" id="KW-1185">Reference proteome</keyword>
<proteinExistence type="predicted"/>
<dbReference type="Proteomes" id="UP000598174">
    <property type="component" value="Unassembled WGS sequence"/>
</dbReference>
<sequence>MAPALSFGIMSLIGSRIAELGLVLPPPVTPPGGVRLPFREVHVVGTVAYVAGHGPQSEQGPLAGPFGRVGAEVTLDEAIRAARLTGLSILAGLTRTLGDLDRIAAWGRVFGMVAVAPGFDRMPEVINGFSDLILDVFGPEVGAHARSAVGQAALPFGTPVEIEAQVHLHT</sequence>
<dbReference type="InterPro" id="IPR013813">
    <property type="entry name" value="Endoribo_LPSP/chorism_mut-like"/>
</dbReference>
<protein>
    <recommendedName>
        <fullName evidence="1">Endoribonuclease L-PSP/chorismate mutase-like domain-containing protein</fullName>
    </recommendedName>
</protein>
<dbReference type="CDD" id="cd02199">
    <property type="entry name" value="YjgF_YER057c_UK114_like_1"/>
    <property type="match status" value="1"/>
</dbReference>
<dbReference type="AlphaFoldDB" id="A0A919IYV1"/>
<accession>A0A919IYV1</accession>
<dbReference type="InterPro" id="IPR035959">
    <property type="entry name" value="RutC-like_sf"/>
</dbReference>
<organism evidence="2 3">
    <name type="scientific">Paractinoplanes ferrugineus</name>
    <dbReference type="NCBI Taxonomy" id="113564"/>
    <lineage>
        <taxon>Bacteria</taxon>
        <taxon>Bacillati</taxon>
        <taxon>Actinomycetota</taxon>
        <taxon>Actinomycetes</taxon>
        <taxon>Micromonosporales</taxon>
        <taxon>Micromonosporaceae</taxon>
        <taxon>Paractinoplanes</taxon>
    </lineage>
</organism>
<dbReference type="Gene3D" id="3.30.1330.40">
    <property type="entry name" value="RutC-like"/>
    <property type="match status" value="1"/>
</dbReference>
<evidence type="ECO:0000259" key="1">
    <source>
        <dbReference type="Pfam" id="PF14588"/>
    </source>
</evidence>